<reference evidence="2" key="1">
    <citation type="submission" date="2020-08" db="EMBL/GenBank/DDBJ databases">
        <title>Multicomponent nature underlies the extraordinary mechanical properties of spider dragline silk.</title>
        <authorList>
            <person name="Kono N."/>
            <person name="Nakamura H."/>
            <person name="Mori M."/>
            <person name="Yoshida Y."/>
            <person name="Ohtoshi R."/>
            <person name="Malay A.D."/>
            <person name="Moran D.A.P."/>
            <person name="Tomita M."/>
            <person name="Numata K."/>
            <person name="Arakawa K."/>
        </authorList>
    </citation>
    <scope>NUCLEOTIDE SEQUENCE</scope>
</reference>
<gene>
    <name evidence="2" type="ORF">TNIN_110851</name>
</gene>
<feature type="region of interest" description="Disordered" evidence="1">
    <location>
        <begin position="1"/>
        <end position="67"/>
    </location>
</feature>
<protein>
    <submittedName>
        <fullName evidence="2">Uncharacterized protein</fullName>
    </submittedName>
</protein>
<feature type="compositionally biased region" description="Polar residues" evidence="1">
    <location>
        <begin position="1"/>
        <end position="12"/>
    </location>
</feature>
<sequence length="67" mass="7749">MVRLNHPQNRVSSGRKKSHRKELTGMKDPSDIRRSPHKEETTCEPQGKQEESTLLYIPFGPSTRKMT</sequence>
<keyword evidence="3" id="KW-1185">Reference proteome</keyword>
<organism evidence="2 3">
    <name type="scientific">Trichonephila inaurata madagascariensis</name>
    <dbReference type="NCBI Taxonomy" id="2747483"/>
    <lineage>
        <taxon>Eukaryota</taxon>
        <taxon>Metazoa</taxon>
        <taxon>Ecdysozoa</taxon>
        <taxon>Arthropoda</taxon>
        <taxon>Chelicerata</taxon>
        <taxon>Arachnida</taxon>
        <taxon>Araneae</taxon>
        <taxon>Araneomorphae</taxon>
        <taxon>Entelegynae</taxon>
        <taxon>Araneoidea</taxon>
        <taxon>Nephilidae</taxon>
        <taxon>Trichonephila</taxon>
        <taxon>Trichonephila inaurata</taxon>
    </lineage>
</organism>
<evidence type="ECO:0000256" key="1">
    <source>
        <dbReference type="SAM" id="MobiDB-lite"/>
    </source>
</evidence>
<comment type="caution">
    <text evidence="2">The sequence shown here is derived from an EMBL/GenBank/DDBJ whole genome shotgun (WGS) entry which is preliminary data.</text>
</comment>
<name>A0A8X6XC43_9ARAC</name>
<dbReference type="Proteomes" id="UP000886998">
    <property type="component" value="Unassembled WGS sequence"/>
</dbReference>
<feature type="compositionally biased region" description="Basic and acidic residues" evidence="1">
    <location>
        <begin position="21"/>
        <end position="51"/>
    </location>
</feature>
<proteinExistence type="predicted"/>
<dbReference type="EMBL" id="BMAV01007630">
    <property type="protein sequence ID" value="GFY50653.1"/>
    <property type="molecule type" value="Genomic_DNA"/>
</dbReference>
<accession>A0A8X6XC43</accession>
<dbReference type="AlphaFoldDB" id="A0A8X6XC43"/>
<evidence type="ECO:0000313" key="2">
    <source>
        <dbReference type="EMBL" id="GFY50653.1"/>
    </source>
</evidence>
<evidence type="ECO:0000313" key="3">
    <source>
        <dbReference type="Proteomes" id="UP000886998"/>
    </source>
</evidence>